<dbReference type="InterPro" id="IPR029044">
    <property type="entry name" value="Nucleotide-diphossugar_trans"/>
</dbReference>
<dbReference type="GO" id="GO:0003743">
    <property type="term" value="F:translation initiation factor activity"/>
    <property type="evidence" value="ECO:0007669"/>
    <property type="project" value="UniProtKB-KW"/>
</dbReference>
<keyword evidence="14" id="KW-1185">Reference proteome</keyword>
<dbReference type="Pfam" id="PF25084">
    <property type="entry name" value="LbH_EIF2B"/>
    <property type="match status" value="1"/>
</dbReference>
<dbReference type="SUPFAM" id="SSF53448">
    <property type="entry name" value="Nucleotide-diphospho-sugar transferases"/>
    <property type="match status" value="1"/>
</dbReference>
<dbReference type="SUPFAM" id="SSF51161">
    <property type="entry name" value="Trimeric LpxA-like enzymes"/>
    <property type="match status" value="1"/>
</dbReference>
<comment type="caution">
    <text evidence="13">The sequence shown here is derived from an EMBL/GenBank/DDBJ whole genome shotgun (WGS) entry which is preliminary data.</text>
</comment>
<evidence type="ECO:0000259" key="12">
    <source>
        <dbReference type="Pfam" id="PF25084"/>
    </source>
</evidence>
<dbReference type="GO" id="GO:0005085">
    <property type="term" value="F:guanyl-nucleotide exchange factor activity"/>
    <property type="evidence" value="ECO:0007669"/>
    <property type="project" value="TreeGrafter"/>
</dbReference>
<evidence type="ECO:0000259" key="10">
    <source>
        <dbReference type="Pfam" id="PF00078"/>
    </source>
</evidence>
<dbReference type="SUPFAM" id="SSF56672">
    <property type="entry name" value="DNA/RNA polymerases"/>
    <property type="match status" value="1"/>
</dbReference>
<dbReference type="OrthoDB" id="10250549at2759"/>
<name>A0A834YYW4_TETSI</name>
<keyword evidence="3" id="KW-0963">Cytoplasm</keyword>
<dbReference type="InterPro" id="IPR000477">
    <property type="entry name" value="RT_dom"/>
</dbReference>
<dbReference type="InterPro" id="IPR051960">
    <property type="entry name" value="eIF2B_gamma"/>
</dbReference>
<sequence>MSLDAWAEHVRRKVVSLPWRCLIKLGTQPQLLGADLKEPFPWSEEEEKEKKTKKRISLIFVSCDRYNEILNLQNLPVCMVVSAIGHGGRWLVGQSGRMKVWQRWIDPLAFLSMERLGMVVQKSWNLPYTVGVKIFGGRLFLFVFPSSVEANWILQSRKWAFGGYCLLLDRWVPGAGQPKHEHRKGSWGIVVAHMVEVSVGGEWFQAWIVVKGSSLIFFNGLSGSRRLVKERLGGREVVGTRIGKGVFARLRTVVSSVEGFEVVDDGTFDGGNSRGFRGGVDGEMREEVVFVDYDVGRRGSMDKVGGEVEVERMSPLGEVLGQVDGGSSSQLLIAEKGVGPLSRERAKWGSVRSAVADGVFFLSIHARYRRRGRKLQNITRSLESNLGSELVGQLKSLGRLAYVDVNDVNGRVQGWSPSGAGVHSAQAGSRLKSIVIRPTHSHISVGADLSKEPLSSRGRHSSSKGMGIEGQSRAQRAGCTGHDGVVAQSASFEEEDGKFSSVLVVRAMLEVDQSSPLVEGDSLEDQDSQYSDSVDSQEGSSDEEGCKEKIEEDRDYGKCGKISGGEQSFRVRVCRDEEQARAFFTELEFREEEGLGGQGRRGAEETKLEVMNDLVVSVWDNKQVDWVFVPSVGSSGGQLGVVEEFDWIFISAYGPNLRVLRFNFWAELEEIPARWQLPWDLYSVDWIDNFPNIIQEALAYGGSDHRPIFLRESREHWKNRPFKFENMWLQAEGFKELANNWVDKRMREIELRIKVLEEKGENDGLKREEEVERLELSGYLISLRRLEEIFWKQKAKVQWLKVGNEAIEGDVEIGNEVKRYFQNRFLDDRRERPHIQGLRVDQVSKVEVGELERRFEEDGCWEVVKADLMRVFDEFHERGRWKEAGATFISLILKANGADELKDFRPISLVTSLYKIVVKILADRLKKVVGAYQGAFVKGRQLVDDVLIASECIDSGIREGAAGLVCQVDMEKVYDHVDWRFLEGMLILMGFGKRWISSRGLRQGCPLSPFLFIIVAEAFSKLLSKAEEVDGDQVANMRGILRCFEALSGLEINIAKRVSPRSTVIWDLVVERVERRLAGWKKRFLSLRGPKELGGLGFRRVKCMNKALLGKWIWCFNTDKTALWRRVIKDKFGACRGWGMVAGCGYGKMTGWGMGCCVTGAGFCKEVWGKWCWDGQNEYLVGKTMRYGKCSRRRYVGVAAVPEDVGTAGALRAVAHHLTANDILVVSGDLVCDVLPGAVAAAHRRHDAVVTAMLCAAPVSGPSETGSSVGKDKAKKPGRYNIIGLDPTRQFLLFVATGAEVEKDIRVQKSILRAVGKMEIRADLMDAHLYAFKRSVLQEVLNQKDTFQSIKQDVVPYLVRSQLRSEVSPSSAPNAAENWNKEAASQNNQAMFSQHLARATIPRTHKCCAYIANKSKYCARLNSIQAYCDINRDVIGDASHISGYSFSVHNNIIHPSAELGSKTTVGPQCMLGEGSQMGDKCSVKRSVIGRHCRIGSNVKVVNSVVMNHVTIGDGCSIQGSVICSNVQLQERVVLKDCQVGVGFVVTASSEYKGEALARKEK</sequence>
<proteinExistence type="inferred from homology"/>
<evidence type="ECO:0000256" key="6">
    <source>
        <dbReference type="ARBA" id="ARBA00044196"/>
    </source>
</evidence>
<evidence type="ECO:0000256" key="8">
    <source>
        <dbReference type="ARBA" id="ARBA00046432"/>
    </source>
</evidence>
<feature type="region of interest" description="Disordered" evidence="9">
    <location>
        <begin position="515"/>
        <end position="550"/>
    </location>
</feature>
<dbReference type="Pfam" id="PF00078">
    <property type="entry name" value="RVT_1"/>
    <property type="match status" value="1"/>
</dbReference>
<feature type="domain" description="EIF2B subunit epsilon/gamma LbH" evidence="12">
    <location>
        <begin position="1454"/>
        <end position="1546"/>
    </location>
</feature>
<dbReference type="Proteomes" id="UP000655225">
    <property type="component" value="Unassembled WGS sequence"/>
</dbReference>
<protein>
    <recommendedName>
        <fullName evidence="6">Translation initiation factor eIF2B subunit gamma</fullName>
    </recommendedName>
    <alternativeName>
        <fullName evidence="7">eIF2B GDP-GTP exchange factor subunit gamma</fullName>
    </alternativeName>
</protein>
<dbReference type="CDD" id="cd04652">
    <property type="entry name" value="LbH_eIF2B_gamma_C"/>
    <property type="match status" value="1"/>
</dbReference>
<keyword evidence="4" id="KW-0396">Initiation factor</keyword>
<dbReference type="Pfam" id="PF14111">
    <property type="entry name" value="DUF4283"/>
    <property type="match status" value="1"/>
</dbReference>
<comment type="subcellular location">
    <subcellularLocation>
        <location evidence="1">Cytoplasm</location>
        <location evidence="1">Cytosol</location>
    </subcellularLocation>
</comment>
<evidence type="ECO:0000256" key="4">
    <source>
        <dbReference type="ARBA" id="ARBA00022540"/>
    </source>
</evidence>
<evidence type="ECO:0000256" key="2">
    <source>
        <dbReference type="ARBA" id="ARBA00007878"/>
    </source>
</evidence>
<evidence type="ECO:0000256" key="7">
    <source>
        <dbReference type="ARBA" id="ARBA00044229"/>
    </source>
</evidence>
<evidence type="ECO:0000256" key="9">
    <source>
        <dbReference type="SAM" id="MobiDB-lite"/>
    </source>
</evidence>
<dbReference type="PANTHER" id="PTHR45989">
    <property type="entry name" value="TRANSLATION INITIATION FACTOR EIF-2B SUBUNIT GAMMA"/>
    <property type="match status" value="1"/>
</dbReference>
<feature type="domain" description="DUF4283" evidence="11">
    <location>
        <begin position="112"/>
        <end position="174"/>
    </location>
</feature>
<feature type="domain" description="Reverse transcriptase" evidence="10">
    <location>
        <begin position="896"/>
        <end position="1026"/>
    </location>
</feature>
<accession>A0A834YYW4</accession>
<dbReference type="InterPro" id="IPR043502">
    <property type="entry name" value="DNA/RNA_pol_sf"/>
</dbReference>
<dbReference type="GO" id="GO:0002183">
    <property type="term" value="P:cytoplasmic translational initiation"/>
    <property type="evidence" value="ECO:0007669"/>
    <property type="project" value="TreeGrafter"/>
</dbReference>
<dbReference type="InterPro" id="IPR025558">
    <property type="entry name" value="DUF4283"/>
</dbReference>
<reference evidence="13 14" key="1">
    <citation type="submission" date="2020-04" db="EMBL/GenBank/DDBJ databases">
        <title>Plant Genome Project.</title>
        <authorList>
            <person name="Zhang R.-G."/>
        </authorList>
    </citation>
    <scope>NUCLEOTIDE SEQUENCE [LARGE SCALE GENOMIC DNA]</scope>
    <source>
        <strain evidence="13">YNK0</strain>
        <tissue evidence="13">Leaf</tissue>
    </source>
</reference>
<dbReference type="CDD" id="cd01650">
    <property type="entry name" value="RT_nLTR_like"/>
    <property type="match status" value="1"/>
</dbReference>
<dbReference type="PANTHER" id="PTHR45989:SF1">
    <property type="entry name" value="TRANSLATION INITIATION FACTOR EIF-2B SUBUNIT GAMMA"/>
    <property type="match status" value="1"/>
</dbReference>
<dbReference type="Gene3D" id="2.160.10.10">
    <property type="entry name" value="Hexapeptide repeat proteins"/>
    <property type="match status" value="1"/>
</dbReference>
<dbReference type="GO" id="GO:0005829">
    <property type="term" value="C:cytosol"/>
    <property type="evidence" value="ECO:0007669"/>
    <property type="project" value="UniProtKB-SubCell"/>
</dbReference>
<evidence type="ECO:0000313" key="13">
    <source>
        <dbReference type="EMBL" id="KAF8398189.1"/>
    </source>
</evidence>
<dbReference type="GO" id="GO:0005851">
    <property type="term" value="C:eukaryotic translation initiation factor 2B complex"/>
    <property type="evidence" value="ECO:0007669"/>
    <property type="project" value="TreeGrafter"/>
</dbReference>
<evidence type="ECO:0000313" key="14">
    <source>
        <dbReference type="Proteomes" id="UP000655225"/>
    </source>
</evidence>
<comment type="subunit">
    <text evidence="8">Component of the translation initiation factor 2B (eIF2B) complex which is a heterodecamer of two sets of five different subunits: alpha, beta, gamma, delta and epsilon. Subunits alpha, beta and delta comprise a regulatory subcomplex and subunits epsilon and gamma comprise a catalytic subcomplex. Within the complex, the hexameric regulatory complex resides at the center, with the two heterodimeric catalytic subcomplexes bound on opposite sides.</text>
</comment>
<evidence type="ECO:0000256" key="3">
    <source>
        <dbReference type="ARBA" id="ARBA00022490"/>
    </source>
</evidence>
<feature type="compositionally biased region" description="Low complexity" evidence="9">
    <location>
        <begin position="528"/>
        <end position="537"/>
    </location>
</feature>
<dbReference type="InterPro" id="IPR056764">
    <property type="entry name" value="LbH_EIF2B3/5"/>
</dbReference>
<evidence type="ECO:0000259" key="11">
    <source>
        <dbReference type="Pfam" id="PF14111"/>
    </source>
</evidence>
<dbReference type="Gene3D" id="3.90.550.10">
    <property type="entry name" value="Spore Coat Polysaccharide Biosynthesis Protein SpsA, Chain A"/>
    <property type="match status" value="1"/>
</dbReference>
<keyword evidence="5" id="KW-0648">Protein biosynthesis</keyword>
<dbReference type="EMBL" id="JABCRI010000011">
    <property type="protein sequence ID" value="KAF8398189.1"/>
    <property type="molecule type" value="Genomic_DNA"/>
</dbReference>
<feature type="region of interest" description="Disordered" evidence="9">
    <location>
        <begin position="445"/>
        <end position="481"/>
    </location>
</feature>
<dbReference type="InterPro" id="IPR011004">
    <property type="entry name" value="Trimer_LpxA-like_sf"/>
</dbReference>
<evidence type="ECO:0000256" key="1">
    <source>
        <dbReference type="ARBA" id="ARBA00004514"/>
    </source>
</evidence>
<organism evidence="13 14">
    <name type="scientific">Tetracentron sinense</name>
    <name type="common">Spur-leaf</name>
    <dbReference type="NCBI Taxonomy" id="13715"/>
    <lineage>
        <taxon>Eukaryota</taxon>
        <taxon>Viridiplantae</taxon>
        <taxon>Streptophyta</taxon>
        <taxon>Embryophyta</taxon>
        <taxon>Tracheophyta</taxon>
        <taxon>Spermatophyta</taxon>
        <taxon>Magnoliopsida</taxon>
        <taxon>Trochodendrales</taxon>
        <taxon>Trochodendraceae</taxon>
        <taxon>Tetracentron</taxon>
    </lineage>
</organism>
<evidence type="ECO:0000256" key="5">
    <source>
        <dbReference type="ARBA" id="ARBA00022917"/>
    </source>
</evidence>
<gene>
    <name evidence="13" type="ORF">HHK36_017115</name>
</gene>
<comment type="similarity">
    <text evidence="2">Belongs to the eIF-2B gamma/epsilon subunits family.</text>
</comment>